<name>A0AA36GI64_CYLNA</name>
<dbReference type="Gene3D" id="3.40.50.2300">
    <property type="match status" value="1"/>
</dbReference>
<dbReference type="Gene3D" id="3.30.420.10">
    <property type="entry name" value="Ribonuclease H-like superfamily/Ribonuclease H"/>
    <property type="match status" value="1"/>
</dbReference>
<proteinExistence type="predicted"/>
<dbReference type="Pfam" id="PF02171">
    <property type="entry name" value="Piwi"/>
    <property type="match status" value="1"/>
</dbReference>
<dbReference type="SMART" id="SM00950">
    <property type="entry name" value="Piwi"/>
    <property type="match status" value="1"/>
</dbReference>
<sequence length="1284" mass="145483">MKSKARCTSTSEVVVANYSFSISPSPSNCDSETRQVSNDTKNGRRRILPTKPSNSDMKTRETATRPSFNFPSARMKCQNPWDECGPAFDFELECSGNGYGVSSDNSRKESNGSLPDTSGSVSTHIPSSSEEWESRHWSGENHRQELFHNKQSYEVQCDGFKTSSSDAKESYYSDRRCLIRCSSSSSEESSFSPSLRSSFDGTANASLDSPMETMSESEDSSYSSSSSLFFSSGRESKSNKTKKHVIAGTNASDCFSAGALFSNHVNMNDVGIMEQRGSNGEAIPLATLSNVHGSKTSRECGYQRTGQQGSEQIVLSYSQTATRSLPKGGCQRSKVVLAAKKEPAYREGKEQIRLLTNFWELKVNNKIVYRYDVSIYFGYSTNERAINILRGFRDDGALVARRKLCTDAVHYAFEHFQILHDGSAVAYDGSAMLFASENLNEALEKGMHYEQWALITLDEPELPFDSAGIFECYLVKLALLYQMILYSLFNVLPVASSRMLLIRCSLFVGEDDLCKYSITNGILSVKVEELNYKFYDFFKEEVKRNLNAITIEIVPCRDAASSFDMADLSAQSNRDWATIDRSWKQFYELVTSQDAILSGKFTLFGTRSLFYCQSPLEQIGYGYETFRGAHKGIKFIEGSRPDVTDVVAALVLDYRVGVFYKAQNVRASVREIEFLRDVEIFDFSRDTNGRMNAKWSELDFYLKGVRMNYFGYGKDISFVASGISKEPIRHLKETLSEDEKTLVPLMYKFVHTNVSINPDWPAISEHQRVGREKLLLQKTASSEIIRALNLHDSGSKNRFLLAFGISVASKPKELLGIRRQPPSLFFANRRDCAINLTKHNWRLQSQKFIRGGSVDCIIIVHSDPTRRLPRIVRDVLSTSFEQRGIICQRFEAELLSYSSSQEKEQSLEEIFKRNRSSEESLLFVLIDQLENKSHGFLKLMERKYLIATQQITSELVERLPRQSQSCLYFISKMNLKLGGFNYAIVPESFARNRWIASGDTLVLGYDVSHPVKQSKEEILSRSPPQKPSVVGFSFNGATDPECFIGDYHFQTPRKERVESTVLNARMKWMLSLYCQHRGRWPSKIVITRDGVSEGQYRMVVEEELSAIKEACEEFGLLHGDNSWMPLFTVIIATKRHHARFFVQSGHGAENPKPGTVVDTEVVRNDITEFYMQSSQPLKGTAKPTSYQVLVDENDMGSDELQSLLLALTFHHQICDSPVSLPEPVYQADEWAKRGKDIWKAYTDRHNPILAKEYGAYSAYPIDFEAMTKRLAFWNTRLEARRVNA</sequence>
<evidence type="ECO:0000256" key="1">
    <source>
        <dbReference type="SAM" id="MobiDB-lite"/>
    </source>
</evidence>
<protein>
    <recommendedName>
        <fullName evidence="2">Piwi domain-containing protein</fullName>
    </recommendedName>
</protein>
<evidence type="ECO:0000313" key="4">
    <source>
        <dbReference type="Proteomes" id="UP001176961"/>
    </source>
</evidence>
<dbReference type="Proteomes" id="UP001176961">
    <property type="component" value="Unassembled WGS sequence"/>
</dbReference>
<feature type="domain" description="Piwi" evidence="2">
    <location>
        <begin position="921"/>
        <end position="1239"/>
    </location>
</feature>
<feature type="compositionally biased region" description="Low complexity" evidence="1">
    <location>
        <begin position="209"/>
        <end position="224"/>
    </location>
</feature>
<feature type="region of interest" description="Disordered" evidence="1">
    <location>
        <begin position="23"/>
        <end position="71"/>
    </location>
</feature>
<dbReference type="PANTHER" id="PTHR22891">
    <property type="entry name" value="EUKARYOTIC TRANSLATION INITIATION FACTOR 2C"/>
    <property type="match status" value="1"/>
</dbReference>
<feature type="compositionally biased region" description="Low complexity" evidence="1">
    <location>
        <begin position="185"/>
        <end position="200"/>
    </location>
</feature>
<organism evidence="3 4">
    <name type="scientific">Cylicocyclus nassatus</name>
    <name type="common">Nematode worm</name>
    <dbReference type="NCBI Taxonomy" id="53992"/>
    <lineage>
        <taxon>Eukaryota</taxon>
        <taxon>Metazoa</taxon>
        <taxon>Ecdysozoa</taxon>
        <taxon>Nematoda</taxon>
        <taxon>Chromadorea</taxon>
        <taxon>Rhabditida</taxon>
        <taxon>Rhabditina</taxon>
        <taxon>Rhabditomorpha</taxon>
        <taxon>Strongyloidea</taxon>
        <taxon>Strongylidae</taxon>
        <taxon>Cylicocyclus</taxon>
    </lineage>
</organism>
<reference evidence="3" key="1">
    <citation type="submission" date="2023-07" db="EMBL/GenBank/DDBJ databases">
        <authorList>
            <consortium name="CYATHOMIX"/>
        </authorList>
    </citation>
    <scope>NUCLEOTIDE SEQUENCE</scope>
    <source>
        <strain evidence="3">N/A</strain>
    </source>
</reference>
<evidence type="ECO:0000313" key="3">
    <source>
        <dbReference type="EMBL" id="CAJ0592480.1"/>
    </source>
</evidence>
<feature type="compositionally biased region" description="Polar residues" evidence="1">
    <location>
        <begin position="23"/>
        <end position="40"/>
    </location>
</feature>
<dbReference type="PROSITE" id="PS50822">
    <property type="entry name" value="PIWI"/>
    <property type="match status" value="1"/>
</dbReference>
<dbReference type="InterPro" id="IPR012337">
    <property type="entry name" value="RNaseH-like_sf"/>
</dbReference>
<evidence type="ECO:0000259" key="2">
    <source>
        <dbReference type="PROSITE" id="PS50822"/>
    </source>
</evidence>
<dbReference type="InterPro" id="IPR036397">
    <property type="entry name" value="RNaseH_sf"/>
</dbReference>
<comment type="caution">
    <text evidence="3">The sequence shown here is derived from an EMBL/GenBank/DDBJ whole genome shotgun (WGS) entry which is preliminary data.</text>
</comment>
<feature type="region of interest" description="Disordered" evidence="1">
    <location>
        <begin position="102"/>
        <end position="137"/>
    </location>
</feature>
<feature type="compositionally biased region" description="Polar residues" evidence="1">
    <location>
        <begin position="111"/>
        <end position="126"/>
    </location>
</feature>
<feature type="region of interest" description="Disordered" evidence="1">
    <location>
        <begin position="185"/>
        <end position="224"/>
    </location>
</feature>
<dbReference type="EMBL" id="CATQJL010000112">
    <property type="protein sequence ID" value="CAJ0592480.1"/>
    <property type="molecule type" value="Genomic_DNA"/>
</dbReference>
<dbReference type="GO" id="GO:0003676">
    <property type="term" value="F:nucleic acid binding"/>
    <property type="evidence" value="ECO:0007669"/>
    <property type="project" value="InterPro"/>
</dbReference>
<gene>
    <name evidence="3" type="ORF">CYNAS_LOCUS4463</name>
</gene>
<accession>A0AA36GI64</accession>
<dbReference type="InterPro" id="IPR003165">
    <property type="entry name" value="Piwi"/>
</dbReference>
<keyword evidence="4" id="KW-1185">Reference proteome</keyword>
<dbReference type="SUPFAM" id="SSF53098">
    <property type="entry name" value="Ribonuclease H-like"/>
    <property type="match status" value="1"/>
</dbReference>